<organism evidence="4 5">
    <name type="scientific">Sphagnum jensenii</name>
    <dbReference type="NCBI Taxonomy" id="128206"/>
    <lineage>
        <taxon>Eukaryota</taxon>
        <taxon>Viridiplantae</taxon>
        <taxon>Streptophyta</taxon>
        <taxon>Embryophyta</taxon>
        <taxon>Bryophyta</taxon>
        <taxon>Sphagnophytina</taxon>
        <taxon>Sphagnopsida</taxon>
        <taxon>Sphagnales</taxon>
        <taxon>Sphagnaceae</taxon>
        <taxon>Sphagnum</taxon>
    </lineage>
</organism>
<accession>A0ABP1AHF4</accession>
<evidence type="ECO:0000256" key="1">
    <source>
        <dbReference type="ARBA" id="ARBA00004123"/>
    </source>
</evidence>
<protein>
    <recommendedName>
        <fullName evidence="6">HhH-GPD domain-containing protein</fullName>
    </recommendedName>
</protein>
<dbReference type="InterPro" id="IPR011257">
    <property type="entry name" value="DNA_glycosylase"/>
</dbReference>
<dbReference type="Gene3D" id="1.10.340.30">
    <property type="entry name" value="Hypothetical protein, domain 2"/>
    <property type="match status" value="1"/>
</dbReference>
<dbReference type="InterPro" id="IPR045138">
    <property type="entry name" value="MeCP2/MBD4"/>
</dbReference>
<keyword evidence="2" id="KW-0539">Nucleus</keyword>
<sequence length="567" mass="62280">MEESHDGSCSRSKDVKKQQHQVRPSVESAGAKLIKAMKKMRGQGDETPPKTRILNPRLRRQMATKMESALVGDSDDDDDCDDYVKKKNYCYNDADVNLGDGFAFGLVHGGGSAKQQQVVMEGVSVEKALAKLKAAKSLKGGGKEVADCGGGGGGFSSRRRRATPKGGCCGRIDESGKKKKRASFEQVESVSSEDFLSAAMMRDDGGQEGNSSDVLREVTLERAKARLETLSAKWPSKGAAGQQGLNSSLEKAKVRKLALRGTKNQGSIDNSSLSKKNGRIFAPPGRLVDGDIECGSLILEESGAQLETVKASKLNLQKQTSSKLQRKPVACSSSDRTGKVHPTTSETQATQSSIRDVITETVDSLDGAADLTPDELFETSTSSLDSWIPPAKKMRKVQHIQVQHIEEVIAPGARLSSDVKWIPPVSPYGLIQEQLYRDPWKVLVACMLLNKTGGRQMHKVIWDLFELCPHPEACLTTETEKIGTIIRSLGLQNKRAKMLQRFSEEYAHGDWTNVSQLHGIGEYARDAYAIFCEGRWREVQPNDYMLKKYWQWLCETQGLGYGFSSDV</sequence>
<dbReference type="PANTHER" id="PTHR15074:SF0">
    <property type="entry name" value="METHYL-CPG-BINDING DOMAIN PROTEIN 4-LIKE PROTEIN"/>
    <property type="match status" value="1"/>
</dbReference>
<feature type="region of interest" description="Disordered" evidence="3">
    <location>
        <begin position="150"/>
        <end position="172"/>
    </location>
</feature>
<dbReference type="SUPFAM" id="SSF48150">
    <property type="entry name" value="DNA-glycosylase"/>
    <property type="match status" value="1"/>
</dbReference>
<keyword evidence="5" id="KW-1185">Reference proteome</keyword>
<proteinExistence type="predicted"/>
<comment type="subcellular location">
    <subcellularLocation>
        <location evidence="1">Nucleus</location>
    </subcellularLocation>
</comment>
<feature type="compositionally biased region" description="Basic and acidic residues" evidence="3">
    <location>
        <begin position="1"/>
        <end position="17"/>
    </location>
</feature>
<feature type="region of interest" description="Disordered" evidence="3">
    <location>
        <begin position="1"/>
        <end position="58"/>
    </location>
</feature>
<evidence type="ECO:0000256" key="3">
    <source>
        <dbReference type="SAM" id="MobiDB-lite"/>
    </source>
</evidence>
<evidence type="ECO:0000313" key="5">
    <source>
        <dbReference type="Proteomes" id="UP001497522"/>
    </source>
</evidence>
<evidence type="ECO:0008006" key="6">
    <source>
        <dbReference type="Google" id="ProtNLM"/>
    </source>
</evidence>
<feature type="compositionally biased region" description="Polar residues" evidence="3">
    <location>
        <begin position="342"/>
        <end position="352"/>
    </location>
</feature>
<dbReference type="EMBL" id="OZ023713">
    <property type="protein sequence ID" value="CAK9861963.1"/>
    <property type="molecule type" value="Genomic_DNA"/>
</dbReference>
<dbReference type="PANTHER" id="PTHR15074">
    <property type="entry name" value="METHYL-CPG-BINDING PROTEIN"/>
    <property type="match status" value="1"/>
</dbReference>
<evidence type="ECO:0000256" key="2">
    <source>
        <dbReference type="ARBA" id="ARBA00023242"/>
    </source>
</evidence>
<reference evidence="4" key="1">
    <citation type="submission" date="2024-03" db="EMBL/GenBank/DDBJ databases">
        <authorList>
            <consortium name="ELIXIR-Norway"/>
            <consortium name="Elixir Norway"/>
        </authorList>
    </citation>
    <scope>NUCLEOTIDE SEQUENCE</scope>
</reference>
<dbReference type="Proteomes" id="UP001497522">
    <property type="component" value="Chromosome 12"/>
</dbReference>
<gene>
    <name evidence="4" type="ORF">CSSPJE1EN2_LOCUS4958</name>
</gene>
<evidence type="ECO:0000313" key="4">
    <source>
        <dbReference type="EMBL" id="CAK9861963.1"/>
    </source>
</evidence>
<name>A0ABP1AHF4_9BRYO</name>
<feature type="region of interest" description="Disordered" evidence="3">
    <location>
        <begin position="317"/>
        <end position="352"/>
    </location>
</feature>